<protein>
    <submittedName>
        <fullName evidence="3">Sporulation integral membrane protein YlbJ</fullName>
    </submittedName>
</protein>
<reference evidence="3 4" key="1">
    <citation type="submission" date="2023-03" db="EMBL/GenBank/DDBJ databases">
        <title>Draft genome sequence of the bacteria which degrade cell wall of Tricholomamatutake.</title>
        <authorList>
            <person name="Konishi Y."/>
            <person name="Fukuta Y."/>
            <person name="Shirasaka N."/>
        </authorList>
    </citation>
    <scope>NUCLEOTIDE SEQUENCE [LARGE SCALE GENOMIC DNA]</scope>
    <source>
        <strain evidence="4">mu1</strain>
    </source>
</reference>
<dbReference type="Pfam" id="PF07670">
    <property type="entry name" value="Gate"/>
    <property type="match status" value="1"/>
</dbReference>
<evidence type="ECO:0000259" key="2">
    <source>
        <dbReference type="Pfam" id="PF07670"/>
    </source>
</evidence>
<gene>
    <name evidence="3" type="primary">ylbJ</name>
    <name evidence="3" type="ORF">MU1_55450</name>
</gene>
<feature type="transmembrane region" description="Helical" evidence="1">
    <location>
        <begin position="313"/>
        <end position="335"/>
    </location>
</feature>
<dbReference type="InterPro" id="IPR008120">
    <property type="entry name" value="Dense_granule_Gra7_protein"/>
</dbReference>
<keyword evidence="1" id="KW-1133">Transmembrane helix</keyword>
<comment type="caution">
    <text evidence="3">The sequence shown here is derived from an EMBL/GenBank/DDBJ whole genome shotgun (WGS) entry which is preliminary data.</text>
</comment>
<feature type="domain" description="Nucleoside transporter/FeoB GTPase Gate" evidence="2">
    <location>
        <begin position="40"/>
        <end position="137"/>
    </location>
</feature>
<keyword evidence="4" id="KW-1185">Reference proteome</keyword>
<feature type="transmembrane region" description="Helical" evidence="1">
    <location>
        <begin position="143"/>
        <end position="165"/>
    </location>
</feature>
<keyword evidence="1" id="KW-0812">Transmembrane</keyword>
<organism evidence="3 4">
    <name type="scientific">Paenibacillus glycanilyticus</name>
    <dbReference type="NCBI Taxonomy" id="126569"/>
    <lineage>
        <taxon>Bacteria</taxon>
        <taxon>Bacillati</taxon>
        <taxon>Bacillota</taxon>
        <taxon>Bacilli</taxon>
        <taxon>Bacillales</taxon>
        <taxon>Paenibacillaceae</taxon>
        <taxon>Paenibacillus</taxon>
    </lineage>
</organism>
<name>A0ABQ6GNI8_9BACL</name>
<accession>A0ABQ6GNI8</accession>
<feature type="transmembrane region" description="Helical" evidence="1">
    <location>
        <begin position="223"/>
        <end position="248"/>
    </location>
</feature>
<evidence type="ECO:0000256" key="1">
    <source>
        <dbReference type="SAM" id="Phobius"/>
    </source>
</evidence>
<dbReference type="Proteomes" id="UP001157114">
    <property type="component" value="Unassembled WGS sequence"/>
</dbReference>
<evidence type="ECO:0000313" key="4">
    <source>
        <dbReference type="Proteomes" id="UP001157114"/>
    </source>
</evidence>
<evidence type="ECO:0000313" key="3">
    <source>
        <dbReference type="EMBL" id="GLX71196.1"/>
    </source>
</evidence>
<sequence>MIRTVLYAVVSIVFVASIIRQPDEAFQASLQGLTIWWNIVFPGLLPFLVLFELIAAFGLLHGIGVVLRPIMQALLKLPGEAALPLLFGWLSGHQAGAEATAALRKEKIVTRREGQRLLALSHMPNPLFMLVVIGAGFLHRPELGLFIAAIVWLSALCTAGWISIFSRRRESSAQQGHASPHSSNAPARMLVQVADAINTSRDRDGRSFGKVLGDAVSSSVQKLLIAGGFMIFAAVIARLALPLIPYALPNGATELLLPALLEGHIGSYAAAVWQGPNVSSAMSAAAVAAVLAWSGISALLQTGYSITGTDLKLLPLIGIRLVHALHAAVLGLLLWKPAQAVITLLPSRLTGSESAMLPQDGAGWQRPSNAYEAVNAIGLPVLWPYALTAAAVLAILILALQFLAPRTTDPSHRG</sequence>
<proteinExistence type="predicted"/>
<dbReference type="EMBL" id="BSSQ01000028">
    <property type="protein sequence ID" value="GLX71196.1"/>
    <property type="molecule type" value="Genomic_DNA"/>
</dbReference>
<feature type="transmembrane region" description="Helical" evidence="1">
    <location>
        <begin position="281"/>
        <end position="301"/>
    </location>
</feature>
<dbReference type="PRINTS" id="PR01747">
    <property type="entry name" value="DENSEGRNULE7"/>
</dbReference>
<feature type="transmembrane region" description="Helical" evidence="1">
    <location>
        <begin position="382"/>
        <end position="404"/>
    </location>
</feature>
<feature type="transmembrane region" description="Helical" evidence="1">
    <location>
        <begin position="44"/>
        <end position="67"/>
    </location>
</feature>
<keyword evidence="1" id="KW-0472">Membrane</keyword>
<feature type="transmembrane region" description="Helical" evidence="1">
    <location>
        <begin position="117"/>
        <end position="137"/>
    </location>
</feature>
<dbReference type="InterPro" id="IPR011642">
    <property type="entry name" value="Gate_dom"/>
</dbReference>
<dbReference type="RefSeq" id="WP_284242000.1">
    <property type="nucleotide sequence ID" value="NZ_BSSQ01000028.1"/>
</dbReference>